<organism evidence="1 2">
    <name type="scientific">Jejuia pallidilutea</name>
    <dbReference type="NCBI Taxonomy" id="504487"/>
    <lineage>
        <taxon>Bacteria</taxon>
        <taxon>Pseudomonadati</taxon>
        <taxon>Bacteroidota</taxon>
        <taxon>Flavobacteriia</taxon>
        <taxon>Flavobacteriales</taxon>
        <taxon>Flavobacteriaceae</taxon>
        <taxon>Jejuia</taxon>
    </lineage>
</organism>
<dbReference type="AlphaFoldDB" id="A0A362X2Y5"/>
<gene>
    <name evidence="1" type="ORF">CLV33_101150</name>
</gene>
<evidence type="ECO:0000313" key="1">
    <source>
        <dbReference type="EMBL" id="PQV51228.1"/>
    </source>
</evidence>
<sequence>MMQWKEVVMFNHFKNVKSPHVLGVIEIEEFLESIVNPNSKVLDAILRAREIYQYKGKEQYNIIKTTELPCYTLNFCYNKYKKDSNIKEPSGYIYIDIDDNTKINLTNKLICASWRSLSNTGMGILVKVNELSLNNFKSTYMAISNALNIYSDTDAGKASQFNAQSYDPNLYYNENSIIWDTNTTNDGIGKNTPITYSYKIEKEKDVNELGVNLRYDNLGDIEFNNQPFLVFENEKLPYASFYIPSRIYKGSRNNIISLLAYQSYALNPLQTEERFRGFIYRINRSRCDIPLPDKEVEIIIQRTLNHKDIQPILNKERRIVFNPEIKLSKKAKHKVIGSVVGKIKSKNSIKKIEKGINDWDSKVDGKISQLRLAKKLNMSKNTINKYYHLFDEKTKSLKTAYKALSKSQ</sequence>
<evidence type="ECO:0000313" key="2">
    <source>
        <dbReference type="Proteomes" id="UP000251545"/>
    </source>
</evidence>
<dbReference type="Proteomes" id="UP000251545">
    <property type="component" value="Unassembled WGS sequence"/>
</dbReference>
<protein>
    <submittedName>
        <fullName evidence="1">Uncharacterized protein</fullName>
    </submittedName>
</protein>
<proteinExistence type="predicted"/>
<dbReference type="EMBL" id="PVEO01000001">
    <property type="protein sequence ID" value="PQV51228.1"/>
    <property type="molecule type" value="Genomic_DNA"/>
</dbReference>
<name>A0A362X2Y5_9FLAO</name>
<reference evidence="1 2" key="1">
    <citation type="submission" date="2018-02" db="EMBL/GenBank/DDBJ databases">
        <title>Genomic Encyclopedia of Archaeal and Bacterial Type Strains, Phase II (KMG-II): from individual species to whole genera.</title>
        <authorList>
            <person name="Goeker M."/>
        </authorList>
    </citation>
    <scope>NUCLEOTIDE SEQUENCE [LARGE SCALE GENOMIC DNA]</scope>
    <source>
        <strain evidence="1 2">DSM 21165</strain>
    </source>
</reference>
<comment type="caution">
    <text evidence="1">The sequence shown here is derived from an EMBL/GenBank/DDBJ whole genome shotgun (WGS) entry which is preliminary data.</text>
</comment>
<accession>A0A362X2Y5</accession>